<keyword evidence="2" id="KW-1185">Reference proteome</keyword>
<sequence length="1076" mass="119581">MISTTPQAREDADGQREGDFDIPMLGRPLFAAGENTTRSHAYPPTSAEPFDSGPKSAGMWSNGFTTTSKSSADEDRNISAGSDHASRISKGDIALVTPVHDANSLRRHAHQNGETSSDVHRPVKSFSLPPWAIETDHSSAQSQPDQLNLTTSPHDQRIPNGVPPGMTEERTEGSDVKSSSRFGPPSESPFTDNAAVDELRKPPHLVLESPKPLQPLEVTFDSPTTDGYFPSTLQIDTSKNGAAGPLSAASDPYTMHQTFATDPIHQNTVPNTPRQLHPRSLSSHLASHPQDSAARAIRKTYPKPNPILRFLRRFKVRHDVIKGMSEQELERFERKEGKKRRRLAGWRLAEEDTAEDRIGEDGVERPVVSELFWKVYTSIMPTLERDPLSGLVAPPLIGSTGTMPLSIISLIPDIMRHYRDVIVRAQKEVFLVTNYWQPSNSVDTITKAFRELSDITLKRAKPGEKPQKVVIKLIYDRGSVEQLWNAHAAVKPKDMVALKIPLPDEIPGIDLQVINFHRVLLGTFHAKFLIVDKKVALINSNNIQDRPNLEMMTHLEGPIVDSFYETALHSWYNKLEPILPCIGTAYQPPPGGYRFGGNNPYFAEIEVVQAAKAARKLLRRETAAHDENQFEEGFIMTVRRAMERAATAGGERWDEFVASHTGEENPLQVLRGRVLAGFASRPGSRAPSRRPSMDLIPKMPQRRASAPMISAHHTTDMSTVDSVAPSIDQQTSTLVDSAELPPSAQSPPKKAFEHPSKQVTIEEPAPPPTRLKREAEAETGSNGAEGTPKSADASSASSGMAGRARSGSQRMQALSQKFNAGALSEAWATVEDSDDLDTFQPHIIHKPHKPFPIAMTSRKPHGMPGHHDIRNPQNAAWLAACRYAKHKIWIQTPTLNARPIKRAVKQACRRGVDVTLFLDLGFNDKGESIPFQGGTNEQVVENLYKILRNESKEQYLKVYWYTGKDQIRPLNAVHKQRNCHIKFAMFDDEVAILGNGNMDTQSWMHSQETNIMINSKEVIAEMMATLYSNQNTHLYGLVSTDGIWRDAEGRDMNHYDDLKKGRHQGLAGIMQFVKTI</sequence>
<accession>A0ACC2XQ13</accession>
<dbReference type="EMBL" id="JASBWV010000006">
    <property type="protein sequence ID" value="KAJ9126037.1"/>
    <property type="molecule type" value="Genomic_DNA"/>
</dbReference>
<protein>
    <submittedName>
        <fullName evidence="1">Uncharacterized protein</fullName>
    </submittedName>
</protein>
<gene>
    <name evidence="1" type="ORF">QFC24_002309</name>
</gene>
<name>A0ACC2XQ13_9TREE</name>
<evidence type="ECO:0000313" key="2">
    <source>
        <dbReference type="Proteomes" id="UP001234202"/>
    </source>
</evidence>
<comment type="caution">
    <text evidence="1">The sequence shown here is derived from an EMBL/GenBank/DDBJ whole genome shotgun (WGS) entry which is preliminary data.</text>
</comment>
<evidence type="ECO:0000313" key="1">
    <source>
        <dbReference type="EMBL" id="KAJ9126037.1"/>
    </source>
</evidence>
<dbReference type="Proteomes" id="UP001234202">
    <property type="component" value="Unassembled WGS sequence"/>
</dbReference>
<proteinExistence type="predicted"/>
<organism evidence="1 2">
    <name type="scientific">Naganishia onofrii</name>
    <dbReference type="NCBI Taxonomy" id="1851511"/>
    <lineage>
        <taxon>Eukaryota</taxon>
        <taxon>Fungi</taxon>
        <taxon>Dikarya</taxon>
        <taxon>Basidiomycota</taxon>
        <taxon>Agaricomycotina</taxon>
        <taxon>Tremellomycetes</taxon>
        <taxon>Filobasidiales</taxon>
        <taxon>Filobasidiaceae</taxon>
        <taxon>Naganishia</taxon>
    </lineage>
</organism>
<reference evidence="1" key="1">
    <citation type="submission" date="2023-04" db="EMBL/GenBank/DDBJ databases">
        <title>Draft Genome sequencing of Naganishia species isolated from polar environments using Oxford Nanopore Technology.</title>
        <authorList>
            <person name="Leo P."/>
            <person name="Venkateswaran K."/>
        </authorList>
    </citation>
    <scope>NUCLEOTIDE SEQUENCE</scope>
    <source>
        <strain evidence="1">DBVPG 5303</strain>
    </source>
</reference>